<reference evidence="2 3" key="1">
    <citation type="submission" date="2017-06" db="EMBL/GenBank/DDBJ databases">
        <authorList>
            <person name="Kim H.J."/>
            <person name="Triplett B.A."/>
        </authorList>
    </citation>
    <scope>NUCLEOTIDE SEQUENCE [LARGE SCALE GENOMIC DNA]</scope>
    <source>
        <strain evidence="2 3">B29T1</strain>
    </source>
</reference>
<evidence type="ECO:0008006" key="4">
    <source>
        <dbReference type="Google" id="ProtNLM"/>
    </source>
</evidence>
<dbReference type="AlphaFoldDB" id="A0A212S0V7"/>
<keyword evidence="3" id="KW-1185">Reference proteome</keyword>
<feature type="transmembrane region" description="Helical" evidence="1">
    <location>
        <begin position="63"/>
        <end position="82"/>
    </location>
</feature>
<feature type="transmembrane region" description="Helical" evidence="1">
    <location>
        <begin position="94"/>
        <end position="113"/>
    </location>
</feature>
<dbReference type="OrthoDB" id="6024860at2"/>
<dbReference type="EMBL" id="FYEH01000019">
    <property type="protein sequence ID" value="SNB78600.1"/>
    <property type="molecule type" value="Genomic_DNA"/>
</dbReference>
<protein>
    <recommendedName>
        <fullName evidence="4">DUF1109 domain-containing protein</fullName>
    </recommendedName>
</protein>
<dbReference type="RefSeq" id="WP_088562909.1">
    <property type="nucleotide sequence ID" value="NZ_FYEH01000019.1"/>
</dbReference>
<evidence type="ECO:0000313" key="3">
    <source>
        <dbReference type="Proteomes" id="UP000197065"/>
    </source>
</evidence>
<feature type="transmembrane region" description="Helical" evidence="1">
    <location>
        <begin position="133"/>
        <end position="151"/>
    </location>
</feature>
<feature type="transmembrane region" description="Helical" evidence="1">
    <location>
        <begin position="28"/>
        <end position="48"/>
    </location>
</feature>
<sequence>MAEWSEEQLIDRLAADLKPVRKSPSASLMAGLWLAVVVAISLFLALVSDVGSMLHRLTAAPDMWLAVLGSSLTTILAAIAAFQTSIPGRNPYWGLLPLPALAIWIGFSGLGCLRDLILPDSEPATIRLSMDCVFFILGLSVPLSALMIIMLRRTFPLRPNLTALLGGIAAAAAAATLLNFFHPFNVTASDLLLHALAIGLIVGCNRLLAKSAYAPGSGR</sequence>
<feature type="transmembrane region" description="Helical" evidence="1">
    <location>
        <begin position="191"/>
        <end position="209"/>
    </location>
</feature>
<keyword evidence="1" id="KW-1133">Transmembrane helix</keyword>
<keyword evidence="1" id="KW-0812">Transmembrane</keyword>
<name>A0A212S0V7_9PROT</name>
<evidence type="ECO:0000313" key="2">
    <source>
        <dbReference type="EMBL" id="SNB78600.1"/>
    </source>
</evidence>
<feature type="transmembrane region" description="Helical" evidence="1">
    <location>
        <begin position="163"/>
        <end position="185"/>
    </location>
</feature>
<accession>A0A212S0V7</accession>
<dbReference type="Proteomes" id="UP000197065">
    <property type="component" value="Unassembled WGS sequence"/>
</dbReference>
<keyword evidence="1" id="KW-0472">Membrane</keyword>
<dbReference type="InterPro" id="IPR009495">
    <property type="entry name" value="NrsF"/>
</dbReference>
<gene>
    <name evidence="2" type="ORF">SAMN07250955_1193</name>
</gene>
<dbReference type="Pfam" id="PF06532">
    <property type="entry name" value="NrsF"/>
    <property type="match status" value="1"/>
</dbReference>
<proteinExistence type="predicted"/>
<organism evidence="2 3">
    <name type="scientific">Arboricoccus pini</name>
    <dbReference type="NCBI Taxonomy" id="1963835"/>
    <lineage>
        <taxon>Bacteria</taxon>
        <taxon>Pseudomonadati</taxon>
        <taxon>Pseudomonadota</taxon>
        <taxon>Alphaproteobacteria</taxon>
        <taxon>Geminicoccales</taxon>
        <taxon>Geminicoccaceae</taxon>
        <taxon>Arboricoccus</taxon>
    </lineage>
</organism>
<evidence type="ECO:0000256" key="1">
    <source>
        <dbReference type="SAM" id="Phobius"/>
    </source>
</evidence>